<evidence type="ECO:0000256" key="5">
    <source>
        <dbReference type="ARBA" id="ARBA00023136"/>
    </source>
</evidence>
<sequence length="94" mass="9977">MKLAGLNRRDVAVVVLLGLTAIGLALSRSEIDPTLCSVTLLGVAAFKARLVVLDYFGLRGTPGPWRAILTTWIVVLALASAASAIMPSMSWVLR</sequence>
<evidence type="ECO:0000256" key="2">
    <source>
        <dbReference type="ARBA" id="ARBA00022475"/>
    </source>
</evidence>
<dbReference type="InterPro" id="IPR005171">
    <property type="entry name" value="Cyt_c_oxidase_su4_prok"/>
</dbReference>
<gene>
    <name evidence="7" type="ordered locus">RPE_0623</name>
</gene>
<reference evidence="7" key="1">
    <citation type="submission" date="2006-09" db="EMBL/GenBank/DDBJ databases">
        <title>Complete sequence of Rhodopseudomonas palustris BisA53.</title>
        <authorList>
            <consortium name="US DOE Joint Genome Institute"/>
            <person name="Copeland A."/>
            <person name="Lucas S."/>
            <person name="Lapidus A."/>
            <person name="Barry K."/>
            <person name="Detter J.C."/>
            <person name="Glavina del Rio T."/>
            <person name="Hammon N."/>
            <person name="Israni S."/>
            <person name="Dalin E."/>
            <person name="Tice H."/>
            <person name="Pitluck S."/>
            <person name="Chain P."/>
            <person name="Malfatti S."/>
            <person name="Shin M."/>
            <person name="Vergez L."/>
            <person name="Schmutz J."/>
            <person name="Larimer F."/>
            <person name="Land M."/>
            <person name="Hauser L."/>
            <person name="Pelletier D.A."/>
            <person name="Kyrpides N."/>
            <person name="Kim E."/>
            <person name="Harwood C.S."/>
            <person name="Oda Y."/>
            <person name="Richardson P."/>
        </authorList>
    </citation>
    <scope>NUCLEOTIDE SEQUENCE [LARGE SCALE GENOMIC DNA]</scope>
    <source>
        <strain evidence="7">BisA53</strain>
    </source>
</reference>
<evidence type="ECO:0000256" key="6">
    <source>
        <dbReference type="SAM" id="Phobius"/>
    </source>
</evidence>
<accession>Q07U03</accession>
<name>Q07U03_RHOP5</name>
<dbReference type="AlphaFoldDB" id="Q07U03"/>
<dbReference type="KEGG" id="rpe:RPE_0623"/>
<dbReference type="Pfam" id="PF03626">
    <property type="entry name" value="COX4_pro"/>
    <property type="match status" value="1"/>
</dbReference>
<organism evidence="7">
    <name type="scientific">Rhodopseudomonas palustris (strain BisA53)</name>
    <dbReference type="NCBI Taxonomy" id="316055"/>
    <lineage>
        <taxon>Bacteria</taxon>
        <taxon>Pseudomonadati</taxon>
        <taxon>Pseudomonadota</taxon>
        <taxon>Alphaproteobacteria</taxon>
        <taxon>Hyphomicrobiales</taxon>
        <taxon>Nitrobacteraceae</taxon>
        <taxon>Rhodopseudomonas</taxon>
    </lineage>
</organism>
<evidence type="ECO:0000256" key="4">
    <source>
        <dbReference type="ARBA" id="ARBA00022989"/>
    </source>
</evidence>
<dbReference type="OrthoDB" id="8141384at2"/>
<evidence type="ECO:0000256" key="1">
    <source>
        <dbReference type="ARBA" id="ARBA00004651"/>
    </source>
</evidence>
<evidence type="ECO:0008006" key="8">
    <source>
        <dbReference type="Google" id="ProtNLM"/>
    </source>
</evidence>
<proteinExistence type="predicted"/>
<dbReference type="EMBL" id="CP000463">
    <property type="protein sequence ID" value="ABJ04581.1"/>
    <property type="molecule type" value="Genomic_DNA"/>
</dbReference>
<keyword evidence="5 6" id="KW-0472">Membrane</keyword>
<dbReference type="GO" id="GO:0005886">
    <property type="term" value="C:plasma membrane"/>
    <property type="evidence" value="ECO:0007669"/>
    <property type="project" value="UniProtKB-SubCell"/>
</dbReference>
<comment type="subcellular location">
    <subcellularLocation>
        <location evidence="1">Cell membrane</location>
        <topology evidence="1">Multi-pass membrane protein</topology>
    </subcellularLocation>
</comment>
<evidence type="ECO:0000256" key="3">
    <source>
        <dbReference type="ARBA" id="ARBA00022692"/>
    </source>
</evidence>
<evidence type="ECO:0000313" key="7">
    <source>
        <dbReference type="EMBL" id="ABJ04581.1"/>
    </source>
</evidence>
<keyword evidence="2" id="KW-1003">Cell membrane</keyword>
<feature type="transmembrane region" description="Helical" evidence="6">
    <location>
        <begin position="68"/>
        <end position="93"/>
    </location>
</feature>
<keyword evidence="3 6" id="KW-0812">Transmembrane</keyword>
<dbReference type="HOGENOM" id="CLU_175439_1_0_5"/>
<feature type="transmembrane region" description="Helical" evidence="6">
    <location>
        <begin position="37"/>
        <end position="56"/>
    </location>
</feature>
<dbReference type="STRING" id="316055.RPE_0623"/>
<keyword evidence="4 6" id="KW-1133">Transmembrane helix</keyword>
<protein>
    <recommendedName>
        <fullName evidence="8">Cytochrome C oxidase subunit IV</fullName>
    </recommendedName>
</protein>